<name>A0A371RHB0_9PROT</name>
<proteinExistence type="inferred from homology"/>
<dbReference type="Gene3D" id="1.20.1530.20">
    <property type="match status" value="1"/>
</dbReference>
<evidence type="ECO:0000256" key="8">
    <source>
        <dbReference type="SAM" id="Phobius"/>
    </source>
</evidence>
<comment type="caution">
    <text evidence="9">The sequence shown here is derived from an EMBL/GenBank/DDBJ whole genome shotgun (WGS) entry which is preliminary data.</text>
</comment>
<feature type="transmembrane region" description="Helical" evidence="8">
    <location>
        <begin position="260"/>
        <end position="280"/>
    </location>
</feature>
<feature type="transmembrane region" description="Helical" evidence="8">
    <location>
        <begin position="6"/>
        <end position="22"/>
    </location>
</feature>
<evidence type="ECO:0000256" key="3">
    <source>
        <dbReference type="ARBA" id="ARBA00022448"/>
    </source>
</evidence>
<keyword evidence="5 8" id="KW-0812">Transmembrane</keyword>
<comment type="similarity">
    <text evidence="2">Belongs to the auxin efflux carrier (TC 2.A.69) family.</text>
</comment>
<dbReference type="GO" id="GO:0005886">
    <property type="term" value="C:plasma membrane"/>
    <property type="evidence" value="ECO:0007669"/>
    <property type="project" value="UniProtKB-SubCell"/>
</dbReference>
<keyword evidence="10" id="KW-1185">Reference proteome</keyword>
<feature type="transmembrane region" description="Helical" evidence="8">
    <location>
        <begin position="128"/>
        <end position="149"/>
    </location>
</feature>
<dbReference type="Proteomes" id="UP000264589">
    <property type="component" value="Unassembled WGS sequence"/>
</dbReference>
<organism evidence="9 10">
    <name type="scientific">Parvularcula marina</name>
    <dbReference type="NCBI Taxonomy" id="2292771"/>
    <lineage>
        <taxon>Bacteria</taxon>
        <taxon>Pseudomonadati</taxon>
        <taxon>Pseudomonadota</taxon>
        <taxon>Alphaproteobacteria</taxon>
        <taxon>Parvularculales</taxon>
        <taxon>Parvularculaceae</taxon>
        <taxon>Parvularcula</taxon>
    </lineage>
</organism>
<evidence type="ECO:0000256" key="6">
    <source>
        <dbReference type="ARBA" id="ARBA00022989"/>
    </source>
</evidence>
<keyword evidence="6 8" id="KW-1133">Transmembrane helix</keyword>
<dbReference type="RefSeq" id="WP_116391462.1">
    <property type="nucleotide sequence ID" value="NZ_QUQO01000001.1"/>
</dbReference>
<feature type="transmembrane region" description="Helical" evidence="8">
    <location>
        <begin position="228"/>
        <end position="248"/>
    </location>
</feature>
<keyword evidence="3" id="KW-0813">Transport</keyword>
<dbReference type="InterPro" id="IPR038770">
    <property type="entry name" value="Na+/solute_symporter_sf"/>
</dbReference>
<dbReference type="InParanoid" id="A0A371RHB0"/>
<dbReference type="GO" id="GO:0055085">
    <property type="term" value="P:transmembrane transport"/>
    <property type="evidence" value="ECO:0007669"/>
    <property type="project" value="InterPro"/>
</dbReference>
<dbReference type="PANTHER" id="PTHR36838">
    <property type="entry name" value="AUXIN EFFLUX CARRIER FAMILY PROTEIN"/>
    <property type="match status" value="1"/>
</dbReference>
<evidence type="ECO:0000256" key="7">
    <source>
        <dbReference type="ARBA" id="ARBA00023136"/>
    </source>
</evidence>
<gene>
    <name evidence="9" type="ORF">DX908_05765</name>
</gene>
<sequence>MLEILLIISPIFIIIGTGFAAVRTGVIPIAAIDGMMKVILTFGFPCLLFSKISRLDLAAAFDPALFVSFYTGALSCFVLGMLGARLIFNRPWTDSVVIGFAALFTNCLMLGVPITARAFGPDTLGPNFAIISIHSPICFLVGITAMELAKADGQFSAASLKLITREVVRNPLMIGLAAAFIVNLSGLTVPSPIMDSVDMLAEAALPAAIFGLGGVLTKCEPKRAFGEAAMVAGLSLIIHPLIVIGLATGPMHLPLEVTQSAVLTAAMPSGLIAFVFAQLYGRATGAAASAVMFATVGSLITAPIWILILRQLGS</sequence>
<dbReference type="PANTHER" id="PTHR36838:SF1">
    <property type="entry name" value="SLR1864 PROTEIN"/>
    <property type="match status" value="1"/>
</dbReference>
<reference evidence="9 10" key="1">
    <citation type="submission" date="2018-08" db="EMBL/GenBank/DDBJ databases">
        <title>Parvularcula sp. SM1705, isolated from surface water of the South Sea China.</title>
        <authorList>
            <person name="Sun L."/>
        </authorList>
    </citation>
    <scope>NUCLEOTIDE SEQUENCE [LARGE SCALE GENOMIC DNA]</scope>
    <source>
        <strain evidence="9 10">SM1705</strain>
    </source>
</reference>
<comment type="subcellular location">
    <subcellularLocation>
        <location evidence="1">Cell membrane</location>
        <topology evidence="1">Multi-pass membrane protein</topology>
    </subcellularLocation>
</comment>
<evidence type="ECO:0000256" key="4">
    <source>
        <dbReference type="ARBA" id="ARBA00022475"/>
    </source>
</evidence>
<accession>A0A371RHB0</accession>
<feature type="transmembrane region" description="Helical" evidence="8">
    <location>
        <begin position="287"/>
        <end position="308"/>
    </location>
</feature>
<feature type="transmembrane region" description="Helical" evidence="8">
    <location>
        <begin position="199"/>
        <end position="216"/>
    </location>
</feature>
<dbReference type="EMBL" id="QUQO01000001">
    <property type="protein sequence ID" value="RFB04829.1"/>
    <property type="molecule type" value="Genomic_DNA"/>
</dbReference>
<dbReference type="InterPro" id="IPR004776">
    <property type="entry name" value="Mem_transp_PIN-like"/>
</dbReference>
<keyword evidence="4" id="KW-1003">Cell membrane</keyword>
<evidence type="ECO:0000313" key="10">
    <source>
        <dbReference type="Proteomes" id="UP000264589"/>
    </source>
</evidence>
<dbReference type="Pfam" id="PF03547">
    <property type="entry name" value="Mem_trans"/>
    <property type="match status" value="1"/>
</dbReference>
<protein>
    <submittedName>
        <fullName evidence="9">AEC family transporter</fullName>
    </submittedName>
</protein>
<evidence type="ECO:0000256" key="5">
    <source>
        <dbReference type="ARBA" id="ARBA00022692"/>
    </source>
</evidence>
<feature type="transmembrane region" description="Helical" evidence="8">
    <location>
        <begin position="96"/>
        <end position="116"/>
    </location>
</feature>
<evidence type="ECO:0000313" key="9">
    <source>
        <dbReference type="EMBL" id="RFB04829.1"/>
    </source>
</evidence>
<evidence type="ECO:0000256" key="1">
    <source>
        <dbReference type="ARBA" id="ARBA00004651"/>
    </source>
</evidence>
<evidence type="ECO:0000256" key="2">
    <source>
        <dbReference type="ARBA" id="ARBA00010145"/>
    </source>
</evidence>
<feature type="transmembrane region" description="Helical" evidence="8">
    <location>
        <begin position="170"/>
        <end position="193"/>
    </location>
</feature>
<keyword evidence="7 8" id="KW-0472">Membrane</keyword>
<dbReference type="FunCoup" id="A0A371RHB0">
    <property type="interactions" value="131"/>
</dbReference>
<feature type="transmembrane region" description="Helical" evidence="8">
    <location>
        <begin position="64"/>
        <end position="84"/>
    </location>
</feature>
<dbReference type="OrthoDB" id="9810457at2"/>
<dbReference type="AlphaFoldDB" id="A0A371RHB0"/>